<evidence type="ECO:0000259" key="2">
    <source>
        <dbReference type="SMART" id="SM00976"/>
    </source>
</evidence>
<dbReference type="InterPro" id="IPR011564">
    <property type="entry name" value="Telomer_end-bd_POT1/Cdc13"/>
</dbReference>
<dbReference type="GO" id="GO:0003677">
    <property type="term" value="F:DNA binding"/>
    <property type="evidence" value="ECO:0007669"/>
    <property type="project" value="InterPro"/>
</dbReference>
<dbReference type="GO" id="GO:0000723">
    <property type="term" value="P:telomere maintenance"/>
    <property type="evidence" value="ECO:0007669"/>
    <property type="project" value="InterPro"/>
</dbReference>
<feature type="compositionally biased region" description="Polar residues" evidence="1">
    <location>
        <begin position="929"/>
        <end position="940"/>
    </location>
</feature>
<dbReference type="SMART" id="SM00976">
    <property type="entry name" value="Telo_bind"/>
    <property type="match status" value="1"/>
</dbReference>
<feature type="region of interest" description="Disordered" evidence="1">
    <location>
        <begin position="415"/>
        <end position="444"/>
    </location>
</feature>
<dbReference type="Pfam" id="PF02765">
    <property type="entry name" value="POT1"/>
    <property type="match status" value="1"/>
</dbReference>
<feature type="compositionally biased region" description="Low complexity" evidence="1">
    <location>
        <begin position="1039"/>
        <end position="1055"/>
    </location>
</feature>
<dbReference type="Proteomes" id="UP001310890">
    <property type="component" value="Unassembled WGS sequence"/>
</dbReference>
<feature type="domain" description="Telomeric single stranded DNA binding POT1/Cdc13" evidence="2">
    <location>
        <begin position="1404"/>
        <end position="1571"/>
    </location>
</feature>
<feature type="region of interest" description="Disordered" evidence="1">
    <location>
        <begin position="659"/>
        <end position="695"/>
    </location>
</feature>
<dbReference type="EMBL" id="JAVRRL010000009">
    <property type="protein sequence ID" value="KAK5116193.1"/>
    <property type="molecule type" value="Genomic_DNA"/>
</dbReference>
<feature type="compositionally biased region" description="Polar residues" evidence="1">
    <location>
        <begin position="345"/>
        <end position="362"/>
    </location>
</feature>
<accession>A0AAN7YSZ1</accession>
<evidence type="ECO:0000256" key="1">
    <source>
        <dbReference type="SAM" id="MobiDB-lite"/>
    </source>
</evidence>
<feature type="compositionally biased region" description="Basic and acidic residues" evidence="1">
    <location>
        <begin position="1022"/>
        <end position="1033"/>
    </location>
</feature>
<feature type="region of interest" description="Disordered" evidence="1">
    <location>
        <begin position="1022"/>
        <end position="1110"/>
    </location>
</feature>
<name>A0AAN7YSZ1_9PEZI</name>
<dbReference type="GO" id="GO:0000781">
    <property type="term" value="C:chromosome, telomeric region"/>
    <property type="evidence" value="ECO:0007669"/>
    <property type="project" value="InterPro"/>
</dbReference>
<feature type="region of interest" description="Disordered" evidence="1">
    <location>
        <begin position="336"/>
        <end position="366"/>
    </location>
</feature>
<gene>
    <name evidence="3" type="ORF">LTR62_008519</name>
</gene>
<feature type="region of interest" description="Disordered" evidence="1">
    <location>
        <begin position="747"/>
        <end position="792"/>
    </location>
</feature>
<reference evidence="3" key="1">
    <citation type="submission" date="2023-08" db="EMBL/GenBank/DDBJ databases">
        <title>Black Yeasts Isolated from many extreme environments.</title>
        <authorList>
            <person name="Coleine C."/>
            <person name="Stajich J.E."/>
            <person name="Selbmann L."/>
        </authorList>
    </citation>
    <scope>NUCLEOTIDE SEQUENCE</scope>
    <source>
        <strain evidence="3">CCFEE 5401</strain>
    </source>
</reference>
<dbReference type="SUPFAM" id="SSF50249">
    <property type="entry name" value="Nucleic acid-binding proteins"/>
    <property type="match status" value="1"/>
</dbReference>
<feature type="compositionally biased region" description="Acidic residues" evidence="1">
    <location>
        <begin position="664"/>
        <end position="687"/>
    </location>
</feature>
<feature type="compositionally biased region" description="Polar residues" evidence="1">
    <location>
        <begin position="420"/>
        <end position="435"/>
    </location>
</feature>
<dbReference type="Gene3D" id="2.40.50.140">
    <property type="entry name" value="Nucleic acid-binding proteins"/>
    <property type="match status" value="1"/>
</dbReference>
<evidence type="ECO:0000313" key="3">
    <source>
        <dbReference type="EMBL" id="KAK5116193.1"/>
    </source>
</evidence>
<feature type="compositionally biased region" description="Polar residues" evidence="1">
    <location>
        <begin position="757"/>
        <end position="774"/>
    </location>
</feature>
<proteinExistence type="predicted"/>
<evidence type="ECO:0000313" key="4">
    <source>
        <dbReference type="Proteomes" id="UP001310890"/>
    </source>
</evidence>
<dbReference type="InterPro" id="IPR012340">
    <property type="entry name" value="NA-bd_OB-fold"/>
</dbReference>
<feature type="compositionally biased region" description="Polar residues" evidence="1">
    <location>
        <begin position="1101"/>
        <end position="1110"/>
    </location>
</feature>
<feature type="region of interest" description="Disordered" evidence="1">
    <location>
        <begin position="919"/>
        <end position="993"/>
    </location>
</feature>
<comment type="caution">
    <text evidence="3">The sequence shown here is derived from an EMBL/GenBank/DDBJ whole genome shotgun (WGS) entry which is preliminary data.</text>
</comment>
<sequence>MATIAIQSLNTESPPPPDISIRGLVTLSWPYSSSTRQCALLIADPDFRLRTRKGQVRVRFTGPSAEAVAEAHVGIGDEVVLHLRGASWAADMEVTLRTPGRSVDGELLFGNMLALRIVRGDGDVQVEVDALSPQLEPERSLRDVVIATPLSRNVRDLRSSFDGAANDVGIYSSPAFTRRSQLSFNAFLNSTHDPFLDDEFDGEQANKRQRTSFGAVAQWRYAERSLSPEKLLGDDDIGSVDAAEDVERRGDVAAPIAASQDAGAMASGLTLSRDHDGMEVDDPMSLGSVVGSSLPISAQDRQDLSSIVSSQLSPPAVFGQAASAVSVPQETHKLSRSLLQAVPESASSRPSLTSAPAPQVVTSRLPDPGTAFLKDVTSAPALPALEDETSGLARQNVKSTNATVAREKSIDEFADEASTAEHNGTFTATPDSKSQAMDHDKDQASSLYAGQVESTHEDVHRRLFDQQPIKVGREQHVLPSSAKALPSTPTKEAFTNFGLDGPSSAKSEARLTPQSEREKVMAQTFRSLFGFTKAPVIQAEPTERSRSPSPVIDAIQYTSDDHMAEKIGDGTGEFEINKMIAPSNYGEDYASPRWCKAGLAVTEESESHPALEDLAQDSTVGRLAEDESDDLLPGIDKRAVLGEDVVLSRPRATEVVDLLSSSDVNEDEEELDADTAGEEMVYDEEDRSDSGEQGGVFGISLNRQVIPTPSFPLGVDEASLVAVSEYEAVSVGTFEDVDALQQADTNGADQDIGSAHQAPQTSPAQRQFPPVNQDSHLEPETEPLVTPEWQIPSSPATNLQQYFDEPRVADLTYNSPVRDLSFQVDTTMYSQPIASSPRADVAQLGSSLPMPPGDDFAMTTSADQEEAAVLDVDGFEQPFLNGFLESGTFGRQLDDSQDVYERQQDPYVLEENISSFSAPTKAHRLKPAASTTLPQQSYHVSESHDSFPDTQIKKHVVHGQLPSSQSVARASATDLDDLQPQQPAPRSPSRDLVAVREAEPLIISSDHEADDAEDVQLQMDDPASHGERADDVSRGSVTVSDRGASSSPSGSRPVSPTREVSGTNGPAEASLGSLQPDAESQLMHGSDASFAPHSSLPPTPAESQSQPQTYQAPLKQAIQTTVMPFTPQLTATQSDLTAMIPAVTSQESTSRDVVETTTVIISVEDISQSVDSFMGGMENRIEHLTSVPPSDRQVDTGEDLIEAAVMNSAIPEAVRAEESLTNGRNVPTEGVTETMDVDSVENGGVRSDHLARGEDHRIAEEEHQGQPSDAAKVPLRDAALAIERAPVVNPTEQRSIRSPVAVHEEPLASSESLEIAQKKTPARKSIKTRLSNVPDVISAWFSPKHNSTRTTEPPTMTPTAKRAAKRATKRMEVAKEPDTLMERREVMTQTPALSNGVLTSMSYFTSLSDLSRKLNFSSQTFGGGKTVDVLAVVADHTSVPKRAEGGPRDFYTTFQIVDVSSGKAEAVRVEVYRPWKAVLPVAKVGDVVLLRSFTIKSRKRQAYLLSTDASAWCAWRYSQEARGNGDDERYVRAQKAKGDAVQDVHEEVKGPPVELGMEERRHAKALREWWLSRHDEDDHVGPGLERGHDQPEGHDLVGVAEKL</sequence>
<organism evidence="3 4">
    <name type="scientific">Meristemomyces frigidus</name>
    <dbReference type="NCBI Taxonomy" id="1508187"/>
    <lineage>
        <taxon>Eukaryota</taxon>
        <taxon>Fungi</taxon>
        <taxon>Dikarya</taxon>
        <taxon>Ascomycota</taxon>
        <taxon>Pezizomycotina</taxon>
        <taxon>Dothideomycetes</taxon>
        <taxon>Dothideomycetidae</taxon>
        <taxon>Mycosphaerellales</taxon>
        <taxon>Teratosphaeriaceae</taxon>
        <taxon>Meristemomyces</taxon>
    </lineage>
</organism>
<feature type="region of interest" description="Disordered" evidence="1">
    <location>
        <begin position="1580"/>
        <end position="1603"/>
    </location>
</feature>
<protein>
    <recommendedName>
        <fullName evidence="2">Telomeric single stranded DNA binding POT1/Cdc13 domain-containing protein</fullName>
    </recommendedName>
</protein>